<accession>A0A6L2KEQ6</accession>
<evidence type="ECO:0000256" key="1">
    <source>
        <dbReference type="SAM" id="MobiDB-lite"/>
    </source>
</evidence>
<proteinExistence type="predicted"/>
<feature type="compositionally biased region" description="Polar residues" evidence="1">
    <location>
        <begin position="567"/>
        <end position="579"/>
    </location>
</feature>
<dbReference type="AlphaFoldDB" id="A0A6L2KEQ6"/>
<sequence length="831" mass="94526">MNHIAPQQAALDNALVPSEKRLKIERCNARIAFSKPQKEETYQVTLDALKLSPCYPAFQITAEVLEIYMHQFWNTFKKIGKTDGYNFKLDKKKYRVDTEFVSKTKYYHKYGALRPDGKKVQEPACLKHKTVSASPKEPTQKGKRVKRAAKKATTALTTDVVIKDTPGKSVSKKKAPVKTDRGNRIELLSDAALLEDAQMKETLKKSKQETYKLQASGSSKGADFESEIPDEQASKTKDTSEGTGDSEDESDDVYDEDDNDDDDDSGNDDDGGNATQDSEQTDSDDDENPSFTLKDYEEYVLTPERDKSKDEDKMYEEEDDDVAKELKLLNLDDPSLDINSLMNTSTVPPLPPPVNPSSHPTTIPQQQTPDFTTTTTTYPTMTLLEIPNFASWVYSLETKVSEFNQTSQIAEAISSVSGIVDNYLASKLKEEVNVAVRLQSNKLKEEAEAENQEFINQTSYAVAASLSEFELKKIPIDKMETNGSINRSDIQRNLYNAMVESYNTNKDILSTYGDVATLKKGRDDQDKDEDPSAGSDLTTKRIKLSKYVEPSKGSKSKESKSSRSSKGTQSQPKSSGRSTQPEEPKFEAANTEIPPKNGSAPMPKNVTKKNNLLAFPADYFINNDLEYLKGVSSSSKYATFTTRTKAAKYDNIRGIEDMVLTLWSPVKVAYNKHLVLGTYHWGLKQQRFYAYACHWKSPHDVYSKRRIIAVTSVKVIRWYDYRYLEEIVVQRDDNVLYKFKEGNFPRLNLRDIKDMLLLLVQKKLSNLDVDDRMEIDYLPKRHWSNLEKKRSRIMIKAIDKLLFKRRLMHNLEKFVGRRDYGNDLRLLEQII</sequence>
<feature type="compositionally biased region" description="Acidic residues" evidence="1">
    <location>
        <begin position="244"/>
        <end position="271"/>
    </location>
</feature>
<feature type="compositionally biased region" description="Acidic residues" evidence="1">
    <location>
        <begin position="279"/>
        <end position="288"/>
    </location>
</feature>
<comment type="caution">
    <text evidence="2">The sequence shown here is derived from an EMBL/GenBank/DDBJ whole genome shotgun (WGS) entry which is preliminary data.</text>
</comment>
<protein>
    <submittedName>
        <fullName evidence="2">Uncharacterized protein</fullName>
    </submittedName>
</protein>
<gene>
    <name evidence="2" type="ORF">Tci_019367</name>
</gene>
<feature type="region of interest" description="Disordered" evidence="1">
    <location>
        <begin position="204"/>
        <end position="319"/>
    </location>
</feature>
<name>A0A6L2KEQ6_TANCI</name>
<organism evidence="2">
    <name type="scientific">Tanacetum cinerariifolium</name>
    <name type="common">Dalmatian daisy</name>
    <name type="synonym">Chrysanthemum cinerariifolium</name>
    <dbReference type="NCBI Taxonomy" id="118510"/>
    <lineage>
        <taxon>Eukaryota</taxon>
        <taxon>Viridiplantae</taxon>
        <taxon>Streptophyta</taxon>
        <taxon>Embryophyta</taxon>
        <taxon>Tracheophyta</taxon>
        <taxon>Spermatophyta</taxon>
        <taxon>Magnoliopsida</taxon>
        <taxon>eudicotyledons</taxon>
        <taxon>Gunneridae</taxon>
        <taxon>Pentapetalae</taxon>
        <taxon>asterids</taxon>
        <taxon>campanulids</taxon>
        <taxon>Asterales</taxon>
        <taxon>Asteraceae</taxon>
        <taxon>Asteroideae</taxon>
        <taxon>Anthemideae</taxon>
        <taxon>Anthemidinae</taxon>
        <taxon>Tanacetum</taxon>
    </lineage>
</organism>
<evidence type="ECO:0000313" key="2">
    <source>
        <dbReference type="EMBL" id="GEU47389.1"/>
    </source>
</evidence>
<feature type="region of interest" description="Disordered" evidence="1">
    <location>
        <begin position="520"/>
        <end position="605"/>
    </location>
</feature>
<feature type="region of interest" description="Disordered" evidence="1">
    <location>
        <begin position="129"/>
        <end position="151"/>
    </location>
</feature>
<feature type="compositionally biased region" description="Basic residues" evidence="1">
    <location>
        <begin position="141"/>
        <end position="150"/>
    </location>
</feature>
<dbReference type="EMBL" id="BKCJ010002265">
    <property type="protein sequence ID" value="GEU47389.1"/>
    <property type="molecule type" value="Genomic_DNA"/>
</dbReference>
<feature type="compositionally biased region" description="Basic and acidic residues" evidence="1">
    <location>
        <begin position="303"/>
        <end position="312"/>
    </location>
</feature>
<reference evidence="2" key="1">
    <citation type="journal article" date="2019" name="Sci. Rep.">
        <title>Draft genome of Tanacetum cinerariifolium, the natural source of mosquito coil.</title>
        <authorList>
            <person name="Yamashiro T."/>
            <person name="Shiraishi A."/>
            <person name="Satake H."/>
            <person name="Nakayama K."/>
        </authorList>
    </citation>
    <scope>NUCLEOTIDE SEQUENCE</scope>
</reference>